<feature type="region of interest" description="Disordered" evidence="1">
    <location>
        <begin position="140"/>
        <end position="177"/>
    </location>
</feature>
<evidence type="ECO:0000313" key="3">
    <source>
        <dbReference type="Proteomes" id="UP000054166"/>
    </source>
</evidence>
<dbReference type="Proteomes" id="UP000054166">
    <property type="component" value="Unassembled WGS sequence"/>
</dbReference>
<name>A0A0C3BH73_PILCF</name>
<dbReference type="AlphaFoldDB" id="A0A0C3BH73"/>
<gene>
    <name evidence="2" type="ORF">PILCRDRAFT_91481</name>
</gene>
<dbReference type="HOGENOM" id="CLU_806777_0_0_1"/>
<dbReference type="InParanoid" id="A0A0C3BH73"/>
<reference evidence="2 3" key="1">
    <citation type="submission" date="2014-04" db="EMBL/GenBank/DDBJ databases">
        <authorList>
            <consortium name="DOE Joint Genome Institute"/>
            <person name="Kuo A."/>
            <person name="Tarkka M."/>
            <person name="Buscot F."/>
            <person name="Kohler A."/>
            <person name="Nagy L.G."/>
            <person name="Floudas D."/>
            <person name="Copeland A."/>
            <person name="Barry K.W."/>
            <person name="Cichocki N."/>
            <person name="Veneault-Fourrey C."/>
            <person name="LaButti K."/>
            <person name="Lindquist E.A."/>
            <person name="Lipzen A."/>
            <person name="Lundell T."/>
            <person name="Morin E."/>
            <person name="Murat C."/>
            <person name="Sun H."/>
            <person name="Tunlid A."/>
            <person name="Henrissat B."/>
            <person name="Grigoriev I.V."/>
            <person name="Hibbett D.S."/>
            <person name="Martin F."/>
            <person name="Nordberg H.P."/>
            <person name="Cantor M.N."/>
            <person name="Hua S.X."/>
        </authorList>
    </citation>
    <scope>NUCLEOTIDE SEQUENCE [LARGE SCALE GENOMIC DNA]</scope>
    <source>
        <strain evidence="2 3">F 1598</strain>
    </source>
</reference>
<keyword evidence="3" id="KW-1185">Reference proteome</keyword>
<accession>A0A0C3BH73</accession>
<feature type="compositionally biased region" description="Low complexity" evidence="1">
    <location>
        <begin position="153"/>
        <end position="173"/>
    </location>
</feature>
<organism evidence="2 3">
    <name type="scientific">Piloderma croceum (strain F 1598)</name>
    <dbReference type="NCBI Taxonomy" id="765440"/>
    <lineage>
        <taxon>Eukaryota</taxon>
        <taxon>Fungi</taxon>
        <taxon>Dikarya</taxon>
        <taxon>Basidiomycota</taxon>
        <taxon>Agaricomycotina</taxon>
        <taxon>Agaricomycetes</taxon>
        <taxon>Agaricomycetidae</taxon>
        <taxon>Atheliales</taxon>
        <taxon>Atheliaceae</taxon>
        <taxon>Piloderma</taxon>
    </lineage>
</organism>
<evidence type="ECO:0000256" key="1">
    <source>
        <dbReference type="SAM" id="MobiDB-lite"/>
    </source>
</evidence>
<sequence length="344" mass="37865">MLFSGDHSPVKNLSDARSWLNRKGWVLAGEHYNKTKMVNILLTVALLPKLPPDAVAAIRTIALIIDDNIEDSFSTSLSSAIADKLLARIGNVPDELNKAKEFLEATSTKQASTVVQLYKTATQHAATTSNLVKISTKLASAEPPQHPAPIPHWPTIHGSGPSSTSHPPSSHDPSATDHDIHVQQCLLLASRTIVIEINPTHASSPTDCTPQAALKIRDDLNKRLNNLDEGNLKLVNSPDDNTKIHGIQTLERGTYLIEMNSPAAADRFHTYLSEVELARVICDVNNRMEWPVLSLFNNHRGNYVEVEVKVRILRMGAPNSKSLVPMPQVYVDTEFFGFKKLNGM</sequence>
<proteinExistence type="predicted"/>
<reference evidence="3" key="2">
    <citation type="submission" date="2015-01" db="EMBL/GenBank/DDBJ databases">
        <title>Evolutionary Origins and Diversification of the Mycorrhizal Mutualists.</title>
        <authorList>
            <consortium name="DOE Joint Genome Institute"/>
            <consortium name="Mycorrhizal Genomics Consortium"/>
            <person name="Kohler A."/>
            <person name="Kuo A."/>
            <person name="Nagy L.G."/>
            <person name="Floudas D."/>
            <person name="Copeland A."/>
            <person name="Barry K.W."/>
            <person name="Cichocki N."/>
            <person name="Veneault-Fourrey C."/>
            <person name="LaButti K."/>
            <person name="Lindquist E.A."/>
            <person name="Lipzen A."/>
            <person name="Lundell T."/>
            <person name="Morin E."/>
            <person name="Murat C."/>
            <person name="Riley R."/>
            <person name="Ohm R."/>
            <person name="Sun H."/>
            <person name="Tunlid A."/>
            <person name="Henrissat B."/>
            <person name="Grigoriev I.V."/>
            <person name="Hibbett D.S."/>
            <person name="Martin F."/>
        </authorList>
    </citation>
    <scope>NUCLEOTIDE SEQUENCE [LARGE SCALE GENOMIC DNA]</scope>
    <source>
        <strain evidence="3">F 1598</strain>
    </source>
</reference>
<protein>
    <submittedName>
        <fullName evidence="2">Uncharacterized protein</fullName>
    </submittedName>
</protein>
<dbReference type="EMBL" id="KN833032">
    <property type="protein sequence ID" value="KIM76687.1"/>
    <property type="molecule type" value="Genomic_DNA"/>
</dbReference>
<evidence type="ECO:0000313" key="2">
    <source>
        <dbReference type="EMBL" id="KIM76687.1"/>
    </source>
</evidence>
<dbReference type="OrthoDB" id="3059350at2759"/>